<dbReference type="PANTHER" id="PTHR31662:SF68">
    <property type="entry name" value="DNA-BINDING STOREKEEPER PROTEIN TRANSCRIPTIONAL REGULATOR-LIKE PROTEIN-RELATED"/>
    <property type="match status" value="1"/>
</dbReference>
<reference evidence="7" key="1">
    <citation type="submission" date="2019-07" db="EMBL/GenBank/DDBJ databases">
        <authorList>
            <person name="Dittberner H."/>
        </authorList>
    </citation>
    <scope>NUCLEOTIDE SEQUENCE [LARGE SCALE GENOMIC DNA]</scope>
</reference>
<protein>
    <submittedName>
        <fullName evidence="7">Uncharacterized protein</fullName>
    </submittedName>
</protein>
<evidence type="ECO:0000313" key="8">
    <source>
        <dbReference type="Proteomes" id="UP000489600"/>
    </source>
</evidence>
<keyword evidence="8" id="KW-1185">Reference proteome</keyword>
<dbReference type="Proteomes" id="UP000489600">
    <property type="component" value="Unassembled WGS sequence"/>
</dbReference>
<sequence length="307" mass="33900">MEEEEPPKPVVVTTSAKPPKNKEVRGPSTAAPAPPPVLKSALKRPATASKGTSTPPVKPAVSAAADSEVATSAKPKKNKEVRGSSAAAASTPPPALKSALKRPATASVEDCGTAIKRAKTVEESDSKRAYFQRVWTEEDEIKMLQGIIDTNAATRKNPLDKDNINGYFDSVKKSFSFEPTKDQFTKKVGGLKKKYLNKKGPCTKDHDKEYMGLAKFIWGPGAFAFEPAVEPNTEEKSDWFESSYVVKSIVSHALDEDYVKQKWRSAPVEDKKRLEEMYKLLRAKEVEFVMFKTKFLNELVPMIFKSA</sequence>
<gene>
    <name evidence="7" type="ORF">ANE_LOCUS11887</name>
</gene>
<name>A0A565BKS4_9BRAS</name>
<dbReference type="Pfam" id="PF04504">
    <property type="entry name" value="GeBP-like_DBD"/>
    <property type="match status" value="1"/>
</dbReference>
<evidence type="ECO:0000259" key="5">
    <source>
        <dbReference type="Pfam" id="PF04504"/>
    </source>
</evidence>
<evidence type="ECO:0000256" key="1">
    <source>
        <dbReference type="ARBA" id="ARBA00010820"/>
    </source>
</evidence>
<dbReference type="InterPro" id="IPR053932">
    <property type="entry name" value="GeBP-like_DBD"/>
</dbReference>
<dbReference type="PANTHER" id="PTHR31662">
    <property type="entry name" value="BNAANNG10740D PROTEIN-RELATED"/>
    <property type="match status" value="1"/>
</dbReference>
<feature type="domain" description="Glabrous enhancer-binding protein-like C-terminal" evidence="6">
    <location>
        <begin position="238"/>
        <end position="303"/>
    </location>
</feature>
<evidence type="ECO:0000313" key="7">
    <source>
        <dbReference type="EMBL" id="VVB01443.1"/>
    </source>
</evidence>
<accession>A0A565BKS4</accession>
<dbReference type="GO" id="GO:0005634">
    <property type="term" value="C:nucleus"/>
    <property type="evidence" value="ECO:0007669"/>
    <property type="project" value="TreeGrafter"/>
</dbReference>
<feature type="domain" description="Glabrous enhancer-binding protein-like DBD" evidence="5">
    <location>
        <begin position="131"/>
        <end position="219"/>
    </location>
</feature>
<evidence type="ECO:0000256" key="4">
    <source>
        <dbReference type="SAM" id="MobiDB-lite"/>
    </source>
</evidence>
<dbReference type="OrthoDB" id="1885109at2759"/>
<keyword evidence="2" id="KW-0805">Transcription regulation</keyword>
<dbReference type="AlphaFoldDB" id="A0A565BKS4"/>
<evidence type="ECO:0000256" key="3">
    <source>
        <dbReference type="ARBA" id="ARBA00023163"/>
    </source>
</evidence>
<evidence type="ECO:0000259" key="6">
    <source>
        <dbReference type="Pfam" id="PF22757"/>
    </source>
</evidence>
<dbReference type="InterPro" id="IPR053933">
    <property type="entry name" value="GeBP-like_C"/>
</dbReference>
<comment type="caution">
    <text evidence="7">The sequence shown here is derived from an EMBL/GenBank/DDBJ whole genome shotgun (WGS) entry which is preliminary data.</text>
</comment>
<dbReference type="GO" id="GO:0006355">
    <property type="term" value="P:regulation of DNA-templated transcription"/>
    <property type="evidence" value="ECO:0007669"/>
    <property type="project" value="InterPro"/>
</dbReference>
<organism evidence="7 8">
    <name type="scientific">Arabis nemorensis</name>
    <dbReference type="NCBI Taxonomy" id="586526"/>
    <lineage>
        <taxon>Eukaryota</taxon>
        <taxon>Viridiplantae</taxon>
        <taxon>Streptophyta</taxon>
        <taxon>Embryophyta</taxon>
        <taxon>Tracheophyta</taxon>
        <taxon>Spermatophyta</taxon>
        <taxon>Magnoliopsida</taxon>
        <taxon>eudicotyledons</taxon>
        <taxon>Gunneridae</taxon>
        <taxon>Pentapetalae</taxon>
        <taxon>rosids</taxon>
        <taxon>malvids</taxon>
        <taxon>Brassicales</taxon>
        <taxon>Brassicaceae</taxon>
        <taxon>Arabideae</taxon>
        <taxon>Arabis</taxon>
    </lineage>
</organism>
<dbReference type="InterPro" id="IPR007592">
    <property type="entry name" value="GEBP"/>
</dbReference>
<comment type="similarity">
    <text evidence="1">Belongs to the GeBP family.</text>
</comment>
<evidence type="ECO:0000256" key="2">
    <source>
        <dbReference type="ARBA" id="ARBA00023015"/>
    </source>
</evidence>
<dbReference type="EMBL" id="CABITT030000004">
    <property type="protein sequence ID" value="VVB01443.1"/>
    <property type="molecule type" value="Genomic_DNA"/>
</dbReference>
<dbReference type="Pfam" id="PF22757">
    <property type="entry name" value="GeBP-like_C"/>
    <property type="match status" value="1"/>
</dbReference>
<proteinExistence type="inferred from homology"/>
<keyword evidence="3" id="KW-0804">Transcription</keyword>
<feature type="region of interest" description="Disordered" evidence="4">
    <location>
        <begin position="1"/>
        <end position="109"/>
    </location>
</feature>